<accession>A0A2M7G3Z6</accession>
<dbReference type="EMBL" id="PFFQ01000037">
    <property type="protein sequence ID" value="PIW16585.1"/>
    <property type="molecule type" value="Genomic_DNA"/>
</dbReference>
<reference evidence="1 2" key="1">
    <citation type="submission" date="2017-09" db="EMBL/GenBank/DDBJ databases">
        <title>Depth-based differentiation of microbial function through sediment-hosted aquifers and enrichment of novel symbionts in the deep terrestrial subsurface.</title>
        <authorList>
            <person name="Probst A.J."/>
            <person name="Ladd B."/>
            <person name="Jarett J.K."/>
            <person name="Geller-Mcgrath D.E."/>
            <person name="Sieber C.M."/>
            <person name="Emerson J.B."/>
            <person name="Anantharaman K."/>
            <person name="Thomas B.C."/>
            <person name="Malmstrom R."/>
            <person name="Stieglmeier M."/>
            <person name="Klingl A."/>
            <person name="Woyke T."/>
            <person name="Ryan C.M."/>
            <person name="Banfield J.F."/>
        </authorList>
    </citation>
    <scope>NUCLEOTIDE SEQUENCE [LARGE SCALE GENOMIC DNA]</scope>
    <source>
        <strain evidence="1">CG17_big_fil_post_rev_8_21_14_2_50_48_46</strain>
    </source>
</reference>
<name>A0A2M7G3Z6_9BACT</name>
<organism evidence="1 2">
    <name type="scientific">bacterium (Candidatus Blackallbacteria) CG17_big_fil_post_rev_8_21_14_2_50_48_46</name>
    <dbReference type="NCBI Taxonomy" id="2014261"/>
    <lineage>
        <taxon>Bacteria</taxon>
        <taxon>Candidatus Blackallbacteria</taxon>
    </lineage>
</organism>
<dbReference type="Proteomes" id="UP000231019">
    <property type="component" value="Unassembled WGS sequence"/>
</dbReference>
<comment type="caution">
    <text evidence="1">The sequence shown here is derived from an EMBL/GenBank/DDBJ whole genome shotgun (WGS) entry which is preliminary data.</text>
</comment>
<sequence>MIKNKIIQMGLIAMLGLGFYTAPARADWISHEGANVKLYVPDGWKQDVNGDGILVVNPQDESLMVMFWVIDGVDIKAVLDAFGPEFEKIVQDIQYQSEEPGEITINGMQAYYIQGTGQVEGEAADWEVAVIMADKPLIVVSIAQKGAFNRHEATLTKMVKSIKAAS</sequence>
<proteinExistence type="predicted"/>
<dbReference type="Gene3D" id="3.40.1000.10">
    <property type="entry name" value="Mog1/PsbP, alpha/beta/alpha sandwich"/>
    <property type="match status" value="1"/>
</dbReference>
<protein>
    <recommendedName>
        <fullName evidence="3">PsbP C-terminal domain-containing protein</fullName>
    </recommendedName>
</protein>
<evidence type="ECO:0008006" key="3">
    <source>
        <dbReference type="Google" id="ProtNLM"/>
    </source>
</evidence>
<dbReference type="AlphaFoldDB" id="A0A2M7G3Z6"/>
<evidence type="ECO:0000313" key="1">
    <source>
        <dbReference type="EMBL" id="PIW16585.1"/>
    </source>
</evidence>
<evidence type="ECO:0000313" key="2">
    <source>
        <dbReference type="Proteomes" id="UP000231019"/>
    </source>
</evidence>
<gene>
    <name evidence="1" type="ORF">COW36_12520</name>
</gene>